<comment type="caution">
    <text evidence="1">The sequence shown here is derived from an EMBL/GenBank/DDBJ whole genome shotgun (WGS) entry which is preliminary data.</text>
</comment>
<dbReference type="SUPFAM" id="SSF160207">
    <property type="entry name" value="NMB0488-like"/>
    <property type="match status" value="1"/>
</dbReference>
<proteinExistence type="predicted"/>
<organism evidence="1 2">
    <name type="scientific">Planosporangium thailandense</name>
    <dbReference type="NCBI Taxonomy" id="765197"/>
    <lineage>
        <taxon>Bacteria</taxon>
        <taxon>Bacillati</taxon>
        <taxon>Actinomycetota</taxon>
        <taxon>Actinomycetes</taxon>
        <taxon>Micromonosporales</taxon>
        <taxon>Micromonosporaceae</taxon>
        <taxon>Planosporangium</taxon>
    </lineage>
</organism>
<protein>
    <recommendedName>
        <fullName evidence="3">DUF5753 domain-containing protein</fullName>
    </recommendedName>
</protein>
<dbReference type="Gene3D" id="3.40.1590.10">
    <property type="entry name" value="NMB0488-like"/>
    <property type="match status" value="1"/>
</dbReference>
<sequence>MNGWVEAVDQDVPHAALGGLVRQALAQSKTNVPMPNFRSSESPTNALLAVAGVKSYNGYALSAREVCIDLDDEAPGFLITPTRNGGAQEGWVRLDELAIRLEREITDGQLGQAVRNALDLAVGRPQSAWRGR</sequence>
<dbReference type="Proteomes" id="UP000722989">
    <property type="component" value="Unassembled WGS sequence"/>
</dbReference>
<name>A0ABX0Y2W9_9ACTN</name>
<evidence type="ECO:0008006" key="3">
    <source>
        <dbReference type="Google" id="ProtNLM"/>
    </source>
</evidence>
<evidence type="ECO:0000313" key="2">
    <source>
        <dbReference type="Proteomes" id="UP000722989"/>
    </source>
</evidence>
<dbReference type="RefSeq" id="WP_167926598.1">
    <property type="nucleotide sequence ID" value="NZ_JAATVY010000013.1"/>
</dbReference>
<gene>
    <name evidence="1" type="ORF">HC031_18470</name>
</gene>
<reference evidence="1 2" key="1">
    <citation type="submission" date="2020-03" db="EMBL/GenBank/DDBJ databases">
        <title>WGS of the type strain of Planosporangium spp.</title>
        <authorList>
            <person name="Thawai C."/>
        </authorList>
    </citation>
    <scope>NUCLEOTIDE SEQUENCE [LARGE SCALE GENOMIC DNA]</scope>
    <source>
        <strain evidence="1 2">TBRC 5610</strain>
    </source>
</reference>
<keyword evidence="2" id="KW-1185">Reference proteome</keyword>
<accession>A0ABX0Y2W9</accession>
<dbReference type="InterPro" id="IPR037891">
    <property type="entry name" value="Cdil-like_sf"/>
</dbReference>
<evidence type="ECO:0000313" key="1">
    <source>
        <dbReference type="EMBL" id="NJC71689.1"/>
    </source>
</evidence>
<dbReference type="EMBL" id="JAATVY010000013">
    <property type="protein sequence ID" value="NJC71689.1"/>
    <property type="molecule type" value="Genomic_DNA"/>
</dbReference>